<protein>
    <submittedName>
        <fullName evidence="3">APO protein 4, mitochondrial-like</fullName>
    </submittedName>
</protein>
<dbReference type="GeneID" id="104709569"/>
<gene>
    <name evidence="3" type="primary">LOC104709569</name>
</gene>
<evidence type="ECO:0000259" key="1">
    <source>
        <dbReference type="PROSITE" id="PS51499"/>
    </source>
</evidence>
<dbReference type="Proteomes" id="UP000694864">
    <property type="component" value="Chromosome 8"/>
</dbReference>
<dbReference type="RefSeq" id="XP_010424459.1">
    <property type="nucleotide sequence ID" value="XM_010426157.1"/>
</dbReference>
<dbReference type="PROSITE" id="PS51499">
    <property type="entry name" value="APO"/>
    <property type="match status" value="1"/>
</dbReference>
<organism evidence="2 3">
    <name type="scientific">Camelina sativa</name>
    <name type="common">False flax</name>
    <name type="synonym">Myagrum sativum</name>
    <dbReference type="NCBI Taxonomy" id="90675"/>
    <lineage>
        <taxon>Eukaryota</taxon>
        <taxon>Viridiplantae</taxon>
        <taxon>Streptophyta</taxon>
        <taxon>Embryophyta</taxon>
        <taxon>Tracheophyta</taxon>
        <taxon>Spermatophyta</taxon>
        <taxon>Magnoliopsida</taxon>
        <taxon>eudicotyledons</taxon>
        <taxon>Gunneridae</taxon>
        <taxon>Pentapetalae</taxon>
        <taxon>rosids</taxon>
        <taxon>malvids</taxon>
        <taxon>Brassicales</taxon>
        <taxon>Brassicaceae</taxon>
        <taxon>Camelineae</taxon>
        <taxon>Camelina</taxon>
    </lineage>
</organism>
<reference evidence="2" key="1">
    <citation type="journal article" date="2014" name="Nat. Commun.">
        <title>The emerging biofuel crop Camelina sativa retains a highly undifferentiated hexaploid genome structure.</title>
        <authorList>
            <person name="Kagale S."/>
            <person name="Koh C."/>
            <person name="Nixon J."/>
            <person name="Bollina V."/>
            <person name="Clarke W.E."/>
            <person name="Tuteja R."/>
            <person name="Spillane C."/>
            <person name="Robinson S.J."/>
            <person name="Links M.G."/>
            <person name="Clarke C."/>
            <person name="Higgins E.E."/>
            <person name="Huebert T."/>
            <person name="Sharpe A.G."/>
            <person name="Parkin I.A."/>
        </authorList>
    </citation>
    <scope>NUCLEOTIDE SEQUENCE [LARGE SCALE GENOMIC DNA]</scope>
    <source>
        <strain evidence="2">cv. DH55</strain>
    </source>
</reference>
<accession>A0ABM0TCZ8</accession>
<dbReference type="Pfam" id="PF05634">
    <property type="entry name" value="APO_RNA-bind"/>
    <property type="match status" value="1"/>
</dbReference>
<sequence length="122" mass="14131">MAWAKLREGVKKLLLVYPWRVCKQCKEVHVGPTGNKARLCDVFKYESWRDTHYWEKAGVNDFVPKKMVWHCRPQDPVVLLDQGRNHYVHASAIVSLCSHVSATVPVKYSCKMKFQGLSFPIQ</sequence>
<evidence type="ECO:0000313" key="2">
    <source>
        <dbReference type="Proteomes" id="UP000694864"/>
    </source>
</evidence>
<name>A0ABM0TCZ8_CAMSA</name>
<reference evidence="3" key="2">
    <citation type="submission" date="2025-08" db="UniProtKB">
        <authorList>
            <consortium name="RefSeq"/>
        </authorList>
    </citation>
    <scope>IDENTIFICATION</scope>
    <source>
        <tissue evidence="3">Leaf</tissue>
    </source>
</reference>
<proteinExistence type="predicted"/>
<feature type="domain" description="APO" evidence="1">
    <location>
        <begin position="21"/>
        <end position="106"/>
    </location>
</feature>
<keyword evidence="2" id="KW-1185">Reference proteome</keyword>
<dbReference type="InterPro" id="IPR023342">
    <property type="entry name" value="APO_dom"/>
</dbReference>
<evidence type="ECO:0000313" key="3">
    <source>
        <dbReference type="RefSeq" id="XP_010424459.1"/>
    </source>
</evidence>